<feature type="compositionally biased region" description="Low complexity" evidence="4">
    <location>
        <begin position="10"/>
        <end position="22"/>
    </location>
</feature>
<reference evidence="7 8" key="1">
    <citation type="submission" date="2023-08" db="EMBL/GenBank/DDBJ databases">
        <title>Arthrobacter horti sp. nov., isolated from forest soil.</title>
        <authorList>
            <person name="Park M."/>
        </authorList>
    </citation>
    <scope>NUCLEOTIDE SEQUENCE [LARGE SCALE GENOMIC DNA]</scope>
    <source>
        <strain evidence="7 8">YJM1</strain>
    </source>
</reference>
<dbReference type="Pfam" id="PF08386">
    <property type="entry name" value="Abhydrolase_4"/>
    <property type="match status" value="1"/>
</dbReference>
<evidence type="ECO:0000256" key="1">
    <source>
        <dbReference type="ARBA" id="ARBA00010088"/>
    </source>
</evidence>
<keyword evidence="3 7" id="KW-0378">Hydrolase</keyword>
<evidence type="ECO:0000256" key="4">
    <source>
        <dbReference type="SAM" id="MobiDB-lite"/>
    </source>
</evidence>
<name>A0ABT9IM65_9MICC</name>
<dbReference type="PANTHER" id="PTHR43248:SF29">
    <property type="entry name" value="TRIPEPTIDYL AMINOPEPTIDASE"/>
    <property type="match status" value="1"/>
</dbReference>
<keyword evidence="2" id="KW-0732">Signal</keyword>
<dbReference type="GO" id="GO:0016787">
    <property type="term" value="F:hydrolase activity"/>
    <property type="evidence" value="ECO:0007669"/>
    <property type="project" value="UniProtKB-KW"/>
</dbReference>
<evidence type="ECO:0000259" key="6">
    <source>
        <dbReference type="Pfam" id="PF08386"/>
    </source>
</evidence>
<evidence type="ECO:0000313" key="7">
    <source>
        <dbReference type="EMBL" id="MDP5226678.1"/>
    </source>
</evidence>
<accession>A0ABT9IM65</accession>
<protein>
    <submittedName>
        <fullName evidence="7">Alpha/beta hydrolase</fullName>
    </submittedName>
</protein>
<keyword evidence="5" id="KW-0472">Membrane</keyword>
<proteinExistence type="inferred from homology"/>
<keyword evidence="5" id="KW-0812">Transmembrane</keyword>
<dbReference type="EMBL" id="JAVALS010000002">
    <property type="protein sequence ID" value="MDP5226678.1"/>
    <property type="molecule type" value="Genomic_DNA"/>
</dbReference>
<comment type="similarity">
    <text evidence="1">Belongs to the peptidase S33 family.</text>
</comment>
<evidence type="ECO:0000256" key="5">
    <source>
        <dbReference type="SAM" id="Phobius"/>
    </source>
</evidence>
<dbReference type="RefSeq" id="WP_305995722.1">
    <property type="nucleotide sequence ID" value="NZ_JAVALS010000002.1"/>
</dbReference>
<feature type="domain" description="Peptidase S33 tripeptidyl aminopeptidase-like C-terminal" evidence="6">
    <location>
        <begin position="444"/>
        <end position="545"/>
    </location>
</feature>
<organism evidence="7 8">
    <name type="scientific">Arthrobacter horti</name>
    <dbReference type="NCBI Taxonomy" id="3068273"/>
    <lineage>
        <taxon>Bacteria</taxon>
        <taxon>Bacillati</taxon>
        <taxon>Actinomycetota</taxon>
        <taxon>Actinomycetes</taxon>
        <taxon>Micrococcales</taxon>
        <taxon>Micrococcaceae</taxon>
        <taxon>Arthrobacter</taxon>
    </lineage>
</organism>
<gene>
    <name evidence="7" type="ORF">Q9R02_05885</name>
</gene>
<evidence type="ECO:0000313" key="8">
    <source>
        <dbReference type="Proteomes" id="UP001232725"/>
    </source>
</evidence>
<dbReference type="Gene3D" id="3.40.50.1820">
    <property type="entry name" value="alpha/beta hydrolase"/>
    <property type="match status" value="1"/>
</dbReference>
<sequence length="546" mass="57644">MARKAAQRMTWTADGTTAPGTAGRPGSRRPATRGGRAGKLVAAVAASAALALSLSGCVTVTLPGGKPAATSGSQEGLSTGTPEELKDYYGQKVAWASCEHGAECASIKVPVDYSNPQGGSIEIAVIKIAATGKSEGSLFINPGGPGGSGYDFVNDSAQWILSDELRKNYDLVGFDPRGVKRSAPVTCLTDRERDAQRAVYYDPFTPDGLAKSIDEQRQTNQACEANTGPVLAHADTESAARDMDILRAALRNEKLDYLGYSYGTFLGSTYATLFPDRVGRMVLDGALDSTLTQSQLTIGQAKAFERSLHVFVEWCQRNSGCPLSGNADEGVQRIQKLMNQYATDPPQANDGRVVTVASFVSGLIVPLYSTASWPNLRQALAAALVGDPSPMMQLADFGADRDSSGSYTSNSAFAFNAINCLDYSVDSAPEAMRNEAAELVRVSPTLGKYMAYGGIACDGLKTTAVRKVAPANYSGKAPVVVIGTTGDPATPYEWAQNLRKQLGNASLLTWEGEGHTAYGRAGNCITNAVDDYFVKGTTPADGLRCT</sequence>
<dbReference type="SUPFAM" id="SSF53474">
    <property type="entry name" value="alpha/beta-Hydrolases"/>
    <property type="match status" value="1"/>
</dbReference>
<dbReference type="Proteomes" id="UP001232725">
    <property type="component" value="Unassembled WGS sequence"/>
</dbReference>
<evidence type="ECO:0000256" key="3">
    <source>
        <dbReference type="ARBA" id="ARBA00022801"/>
    </source>
</evidence>
<dbReference type="PANTHER" id="PTHR43248">
    <property type="entry name" value="2-SUCCINYL-6-HYDROXY-2,4-CYCLOHEXADIENE-1-CARBOXYLATE SYNTHASE"/>
    <property type="match status" value="1"/>
</dbReference>
<feature type="region of interest" description="Disordered" evidence="4">
    <location>
        <begin position="1"/>
        <end position="35"/>
    </location>
</feature>
<keyword evidence="5" id="KW-1133">Transmembrane helix</keyword>
<dbReference type="InterPro" id="IPR051601">
    <property type="entry name" value="Serine_prot/Carboxylest_S33"/>
</dbReference>
<evidence type="ECO:0000256" key="2">
    <source>
        <dbReference type="ARBA" id="ARBA00022729"/>
    </source>
</evidence>
<dbReference type="InterPro" id="IPR013595">
    <property type="entry name" value="Pept_S33_TAP-like_C"/>
</dbReference>
<comment type="caution">
    <text evidence="7">The sequence shown here is derived from an EMBL/GenBank/DDBJ whole genome shotgun (WGS) entry which is preliminary data.</text>
</comment>
<keyword evidence="8" id="KW-1185">Reference proteome</keyword>
<feature type="transmembrane region" description="Helical" evidence="5">
    <location>
        <begin position="40"/>
        <end position="62"/>
    </location>
</feature>
<dbReference type="InterPro" id="IPR029058">
    <property type="entry name" value="AB_hydrolase_fold"/>
</dbReference>